<comment type="caution">
    <text evidence="2">The sequence shown here is derived from an EMBL/GenBank/DDBJ whole genome shotgun (WGS) entry which is preliminary data.</text>
</comment>
<sequence length="375" mass="43159">MFEFCVRAELRQEILAFSLRWVKLDDDEDSATLVNHKRRSNSNNIHSRSNYNQSNQILNSSSNTRSISVSVGENQNQRWSYFQDVFDFIGPRSKMDIVCCYHHLMIKLQLTNDVSINFSVALDRIIEKKGKDDAEAQGSFLKSFTKFQFKSLQFTGYLVDSRTNESFILMREIIDMLITKLNPKHVSLHLSGMSILPSLQWSNYITELYDLRSGDLKTLVEKLPRFKKLKIVNVNKKAFSDSFDVYQLDQLLSHASIEKCVFAPSGPLPSSIQVDLVTLVSKMDSKLELHLANFFLPLDNSTFTLLTNATKITDFNLVPRLMYTSAEYTQFDLFAKIDNIKSLHVKIPDIKDIVLRNDTVEDLKITFTDETGIQY</sequence>
<gene>
    <name evidence="2" type="ORF">Amon01_000463200</name>
</gene>
<evidence type="ECO:0000313" key="2">
    <source>
        <dbReference type="EMBL" id="GMG36150.1"/>
    </source>
</evidence>
<evidence type="ECO:0000256" key="1">
    <source>
        <dbReference type="SAM" id="MobiDB-lite"/>
    </source>
</evidence>
<protein>
    <submittedName>
        <fullName evidence="2">Unnamed protein product</fullName>
    </submittedName>
</protein>
<proteinExistence type="predicted"/>
<dbReference type="Proteomes" id="UP001165063">
    <property type="component" value="Unassembled WGS sequence"/>
</dbReference>
<feature type="region of interest" description="Disordered" evidence="1">
    <location>
        <begin position="36"/>
        <end position="55"/>
    </location>
</feature>
<dbReference type="AlphaFoldDB" id="A0A9W6YZQ5"/>
<accession>A0A9W6YZQ5</accession>
<keyword evidence="3" id="KW-1185">Reference proteome</keyword>
<dbReference type="EMBL" id="BSXU01002288">
    <property type="protein sequence ID" value="GMG36150.1"/>
    <property type="molecule type" value="Genomic_DNA"/>
</dbReference>
<evidence type="ECO:0000313" key="3">
    <source>
        <dbReference type="Proteomes" id="UP001165063"/>
    </source>
</evidence>
<organism evidence="2 3">
    <name type="scientific">Ambrosiozyma monospora</name>
    <name type="common">Yeast</name>
    <name type="synonym">Endomycopsis monosporus</name>
    <dbReference type="NCBI Taxonomy" id="43982"/>
    <lineage>
        <taxon>Eukaryota</taxon>
        <taxon>Fungi</taxon>
        <taxon>Dikarya</taxon>
        <taxon>Ascomycota</taxon>
        <taxon>Saccharomycotina</taxon>
        <taxon>Pichiomycetes</taxon>
        <taxon>Pichiales</taxon>
        <taxon>Pichiaceae</taxon>
        <taxon>Ambrosiozyma</taxon>
    </lineage>
</organism>
<name>A0A9W6YZQ5_AMBMO</name>
<feature type="compositionally biased region" description="Low complexity" evidence="1">
    <location>
        <begin position="41"/>
        <end position="55"/>
    </location>
</feature>
<reference evidence="2" key="1">
    <citation type="submission" date="2023-04" db="EMBL/GenBank/DDBJ databases">
        <title>Ambrosiozyma monospora NBRC 1965.</title>
        <authorList>
            <person name="Ichikawa N."/>
            <person name="Sato H."/>
            <person name="Tonouchi N."/>
        </authorList>
    </citation>
    <scope>NUCLEOTIDE SEQUENCE</scope>
    <source>
        <strain evidence="2">NBRC 1965</strain>
    </source>
</reference>